<dbReference type="InterPro" id="IPR039261">
    <property type="entry name" value="FNR_nucleotide-bd"/>
</dbReference>
<feature type="domain" description="FAD-binding FR-type" evidence="10">
    <location>
        <begin position="2"/>
        <end position="100"/>
    </location>
</feature>
<dbReference type="InterPro" id="IPR033892">
    <property type="entry name" value="FNR_bac"/>
</dbReference>
<organism evidence="11 12">
    <name type="scientific">Oceanisphaera marina</name>
    <dbReference type="NCBI Taxonomy" id="2017550"/>
    <lineage>
        <taxon>Bacteria</taxon>
        <taxon>Pseudomonadati</taxon>
        <taxon>Pseudomonadota</taxon>
        <taxon>Gammaproteobacteria</taxon>
        <taxon>Aeromonadales</taxon>
        <taxon>Aeromonadaceae</taxon>
        <taxon>Oceanisphaera</taxon>
    </lineage>
</organism>
<evidence type="ECO:0000259" key="10">
    <source>
        <dbReference type="PROSITE" id="PS51384"/>
    </source>
</evidence>
<proteinExistence type="inferred from homology"/>
<keyword evidence="12" id="KW-1185">Reference proteome</keyword>
<evidence type="ECO:0000256" key="9">
    <source>
        <dbReference type="ARBA" id="ARBA00047776"/>
    </source>
</evidence>
<protein>
    <recommendedName>
        <fullName evidence="3">ferredoxin--NADP(+) reductase</fullName>
        <ecNumber evidence="3">1.18.1.2</ecNumber>
    </recommendedName>
</protein>
<gene>
    <name evidence="11" type="ORF">GCM10011502_28810</name>
</gene>
<comment type="cofactor">
    <cofactor evidence="1">
        <name>FAD</name>
        <dbReference type="ChEBI" id="CHEBI:57692"/>
    </cofactor>
</comment>
<evidence type="ECO:0000313" key="11">
    <source>
        <dbReference type="EMBL" id="GGB53855.1"/>
    </source>
</evidence>
<dbReference type="Gene3D" id="2.40.30.10">
    <property type="entry name" value="Translation factors"/>
    <property type="match status" value="1"/>
</dbReference>
<dbReference type="Proteomes" id="UP000646152">
    <property type="component" value="Unassembled WGS sequence"/>
</dbReference>
<comment type="caution">
    <text evidence="11">The sequence shown here is derived from an EMBL/GenBank/DDBJ whole genome shotgun (WGS) entry which is preliminary data.</text>
</comment>
<dbReference type="PANTHER" id="PTHR47878">
    <property type="entry name" value="OXIDOREDUCTASE FAD/NAD(P)-BINDING DOMAIN PROTEIN"/>
    <property type="match status" value="1"/>
</dbReference>
<dbReference type="InterPro" id="IPR017927">
    <property type="entry name" value="FAD-bd_FR_type"/>
</dbReference>
<evidence type="ECO:0000256" key="4">
    <source>
        <dbReference type="ARBA" id="ARBA00022630"/>
    </source>
</evidence>
<comment type="catalytic activity">
    <reaction evidence="9">
        <text>2 reduced [2Fe-2S]-[ferredoxin] + NADP(+) + H(+) = 2 oxidized [2Fe-2S]-[ferredoxin] + NADPH</text>
        <dbReference type="Rhea" id="RHEA:20125"/>
        <dbReference type="Rhea" id="RHEA-COMP:10000"/>
        <dbReference type="Rhea" id="RHEA-COMP:10001"/>
        <dbReference type="ChEBI" id="CHEBI:15378"/>
        <dbReference type="ChEBI" id="CHEBI:33737"/>
        <dbReference type="ChEBI" id="CHEBI:33738"/>
        <dbReference type="ChEBI" id="CHEBI:57783"/>
        <dbReference type="ChEBI" id="CHEBI:58349"/>
        <dbReference type="EC" id="1.18.1.2"/>
    </reaction>
</comment>
<keyword evidence="5" id="KW-0547">Nucleotide-binding</keyword>
<dbReference type="Pfam" id="PF00175">
    <property type="entry name" value="NAD_binding_1"/>
    <property type="match status" value="1"/>
</dbReference>
<dbReference type="EC" id="1.18.1.2" evidence="3"/>
<dbReference type="EMBL" id="BMKE01000036">
    <property type="protein sequence ID" value="GGB53855.1"/>
    <property type="molecule type" value="Genomic_DNA"/>
</dbReference>
<sequence length="245" mass="27406">MADWITGRVKARKQWSDTLFSLVVSADVAPFKAGQFTKLAWHGEDKKVARAYSYVNAPGQDCEFYLVTIPEGQLTPYLAELDVGDELLIERSAAGFLTLDEVPAGRDLWLMATGTGVGPFVSMLAEGSCWQQFENIILVHGVRLGEELGYRDRIGELTRGRLNFHYVPFVSREAITGTERGRITHAIANGSLEQKTGLVFSPEHSRVLLCGNPQMVRDTLGELKLKGLQKHLRRKPGQILMENYW</sequence>
<dbReference type="SUPFAM" id="SSF52343">
    <property type="entry name" value="Ferredoxin reductase-like, C-terminal NADP-linked domain"/>
    <property type="match status" value="1"/>
</dbReference>
<keyword evidence="4" id="KW-0285">Flavoprotein</keyword>
<keyword evidence="6" id="KW-0274">FAD</keyword>
<evidence type="ECO:0000313" key="12">
    <source>
        <dbReference type="Proteomes" id="UP000646152"/>
    </source>
</evidence>
<keyword evidence="8" id="KW-0560">Oxidoreductase</keyword>
<dbReference type="InterPro" id="IPR017938">
    <property type="entry name" value="Riboflavin_synthase-like_b-brl"/>
</dbReference>
<reference evidence="12" key="1">
    <citation type="journal article" date="2019" name="Int. J. Syst. Evol. Microbiol.">
        <title>The Global Catalogue of Microorganisms (GCM) 10K type strain sequencing project: providing services to taxonomists for standard genome sequencing and annotation.</title>
        <authorList>
            <consortium name="The Broad Institute Genomics Platform"/>
            <consortium name="The Broad Institute Genome Sequencing Center for Infectious Disease"/>
            <person name="Wu L."/>
            <person name="Ma J."/>
        </authorList>
    </citation>
    <scope>NUCLEOTIDE SEQUENCE [LARGE SCALE GENOMIC DNA]</scope>
    <source>
        <strain evidence="12">CGMCC 1.15923</strain>
    </source>
</reference>
<evidence type="ECO:0000256" key="1">
    <source>
        <dbReference type="ARBA" id="ARBA00001974"/>
    </source>
</evidence>
<dbReference type="PRINTS" id="PR00410">
    <property type="entry name" value="PHEHYDRXLASE"/>
</dbReference>
<name>A0ABQ1IVZ6_9GAMM</name>
<dbReference type="PANTHER" id="PTHR47878:SF1">
    <property type="entry name" value="FLAVODOXIN_FERREDOXIN--NADP REDUCTASE"/>
    <property type="match status" value="1"/>
</dbReference>
<evidence type="ECO:0000256" key="5">
    <source>
        <dbReference type="ARBA" id="ARBA00022741"/>
    </source>
</evidence>
<evidence type="ECO:0000256" key="6">
    <source>
        <dbReference type="ARBA" id="ARBA00022827"/>
    </source>
</evidence>
<evidence type="ECO:0000256" key="7">
    <source>
        <dbReference type="ARBA" id="ARBA00022857"/>
    </source>
</evidence>
<evidence type="ECO:0000256" key="3">
    <source>
        <dbReference type="ARBA" id="ARBA00013223"/>
    </source>
</evidence>
<dbReference type="Gene3D" id="3.40.50.80">
    <property type="entry name" value="Nucleotide-binding domain of ferredoxin-NADP reductase (FNR) module"/>
    <property type="match status" value="1"/>
</dbReference>
<dbReference type="CDD" id="cd06195">
    <property type="entry name" value="FNR1"/>
    <property type="match status" value="1"/>
</dbReference>
<evidence type="ECO:0000256" key="8">
    <source>
        <dbReference type="ARBA" id="ARBA00023002"/>
    </source>
</evidence>
<dbReference type="InterPro" id="IPR001433">
    <property type="entry name" value="OxRdtase_FAD/NAD-bd"/>
</dbReference>
<dbReference type="InterPro" id="IPR051930">
    <property type="entry name" value="FNR_type-1"/>
</dbReference>
<dbReference type="RefSeq" id="WP_188630842.1">
    <property type="nucleotide sequence ID" value="NZ_BMKE01000036.1"/>
</dbReference>
<dbReference type="SUPFAM" id="SSF63380">
    <property type="entry name" value="Riboflavin synthase domain-like"/>
    <property type="match status" value="1"/>
</dbReference>
<dbReference type="Pfam" id="PF00970">
    <property type="entry name" value="FAD_binding_6"/>
    <property type="match status" value="1"/>
</dbReference>
<comment type="similarity">
    <text evidence="2">Belongs to the ferredoxin--NADP reductase type 1 family.</text>
</comment>
<accession>A0ABQ1IVZ6</accession>
<dbReference type="PROSITE" id="PS51384">
    <property type="entry name" value="FAD_FR"/>
    <property type="match status" value="1"/>
</dbReference>
<evidence type="ECO:0000256" key="2">
    <source>
        <dbReference type="ARBA" id="ARBA00008312"/>
    </source>
</evidence>
<keyword evidence="7" id="KW-0521">NADP</keyword>
<dbReference type="InterPro" id="IPR008333">
    <property type="entry name" value="Cbr1-like_FAD-bd_dom"/>
</dbReference>